<dbReference type="PANTHER" id="PTHR40943:SF1">
    <property type="entry name" value="CYTOPLASMIC PROTEIN"/>
    <property type="match status" value="1"/>
</dbReference>
<protein>
    <recommendedName>
        <fullName evidence="1">(S)-ureidoglycine aminohydrolase cupin domain-containing protein</fullName>
    </recommendedName>
</protein>
<gene>
    <name evidence="2" type="ORF">SAMN02927923_00024</name>
</gene>
<dbReference type="SUPFAM" id="SSF51182">
    <property type="entry name" value="RmlC-like cupins"/>
    <property type="match status" value="1"/>
</dbReference>
<dbReference type="Proteomes" id="UP000199569">
    <property type="component" value="Unassembled WGS sequence"/>
</dbReference>
<accession>A0A1G5AU04</accession>
<dbReference type="RefSeq" id="WP_091127856.1">
    <property type="nucleotide sequence ID" value="NZ_FMVJ01000002.1"/>
</dbReference>
<evidence type="ECO:0000313" key="3">
    <source>
        <dbReference type="Proteomes" id="UP000199569"/>
    </source>
</evidence>
<feature type="domain" description="(S)-ureidoglycine aminohydrolase cupin" evidence="1">
    <location>
        <begin position="40"/>
        <end position="111"/>
    </location>
</feature>
<dbReference type="Gene3D" id="2.60.120.10">
    <property type="entry name" value="Jelly Rolls"/>
    <property type="match status" value="1"/>
</dbReference>
<organism evidence="2 3">
    <name type="scientific">Microvirga guangxiensis</name>
    <dbReference type="NCBI Taxonomy" id="549386"/>
    <lineage>
        <taxon>Bacteria</taxon>
        <taxon>Pseudomonadati</taxon>
        <taxon>Pseudomonadota</taxon>
        <taxon>Alphaproteobacteria</taxon>
        <taxon>Hyphomicrobiales</taxon>
        <taxon>Methylobacteriaceae</taxon>
        <taxon>Microvirga</taxon>
    </lineage>
</organism>
<sequence>MSNLTFFKLDDLGEARDGEPLSGRLIDGNPRFKTWDIETSPDGRVSAGVWEASPGAYRSIKGNTWEFCSILSGVSELTEDGKPTVRLQAGDTFVMKPGFEGTWRVIETTRKLWVTQD</sequence>
<name>A0A1G5AU04_9HYPH</name>
<dbReference type="OrthoDB" id="9799053at2"/>
<dbReference type="Pfam" id="PF05899">
    <property type="entry name" value="Cupin_3"/>
    <property type="match status" value="1"/>
</dbReference>
<dbReference type="AlphaFoldDB" id="A0A1G5AU04"/>
<evidence type="ECO:0000259" key="1">
    <source>
        <dbReference type="Pfam" id="PF05899"/>
    </source>
</evidence>
<dbReference type="EMBL" id="FMVJ01000002">
    <property type="protein sequence ID" value="SCX81331.1"/>
    <property type="molecule type" value="Genomic_DNA"/>
</dbReference>
<keyword evidence="3" id="KW-1185">Reference proteome</keyword>
<dbReference type="InterPro" id="IPR008579">
    <property type="entry name" value="UGlyAH_Cupin_dom"/>
</dbReference>
<proteinExistence type="predicted"/>
<dbReference type="PANTHER" id="PTHR40943">
    <property type="entry name" value="CYTOPLASMIC PROTEIN-RELATED"/>
    <property type="match status" value="1"/>
</dbReference>
<dbReference type="InterPro" id="IPR014710">
    <property type="entry name" value="RmlC-like_jellyroll"/>
</dbReference>
<reference evidence="2 3" key="1">
    <citation type="submission" date="2016-10" db="EMBL/GenBank/DDBJ databases">
        <authorList>
            <person name="de Groot N.N."/>
        </authorList>
    </citation>
    <scope>NUCLEOTIDE SEQUENCE [LARGE SCALE GENOMIC DNA]</scope>
    <source>
        <strain evidence="2 3">CGMCC 1.7666</strain>
    </source>
</reference>
<dbReference type="STRING" id="549386.SAMN02927923_00024"/>
<evidence type="ECO:0000313" key="2">
    <source>
        <dbReference type="EMBL" id="SCX81331.1"/>
    </source>
</evidence>
<dbReference type="InterPro" id="IPR011051">
    <property type="entry name" value="RmlC_Cupin_sf"/>
</dbReference>